<organism evidence="9 10">
    <name type="scientific">Tepidamorphus gemmatus</name>
    <dbReference type="NCBI Taxonomy" id="747076"/>
    <lineage>
        <taxon>Bacteria</taxon>
        <taxon>Pseudomonadati</taxon>
        <taxon>Pseudomonadota</taxon>
        <taxon>Alphaproteobacteria</taxon>
        <taxon>Hyphomicrobiales</taxon>
        <taxon>Tepidamorphaceae</taxon>
        <taxon>Tepidamorphus</taxon>
    </lineage>
</organism>
<dbReference type="AlphaFoldDB" id="A0A4R3LYU4"/>
<evidence type="ECO:0000256" key="3">
    <source>
        <dbReference type="ARBA" id="ARBA00022692"/>
    </source>
</evidence>
<dbReference type="EMBL" id="SMAK01000012">
    <property type="protein sequence ID" value="TCT05880.1"/>
    <property type="molecule type" value="Genomic_DNA"/>
</dbReference>
<feature type="transmembrane region" description="Helical" evidence="7">
    <location>
        <begin position="400"/>
        <end position="433"/>
    </location>
</feature>
<dbReference type="PANTHER" id="PTHR43652:SF2">
    <property type="entry name" value="BASIC AMINO ACID ANTIPORTER YFCC-RELATED"/>
    <property type="match status" value="1"/>
</dbReference>
<feature type="transmembrane region" description="Helical" evidence="7">
    <location>
        <begin position="569"/>
        <end position="589"/>
    </location>
</feature>
<dbReference type="RefSeq" id="WP_132807635.1">
    <property type="nucleotide sequence ID" value="NZ_SMAK01000012.1"/>
</dbReference>
<feature type="transmembrane region" description="Helical" evidence="7">
    <location>
        <begin position="172"/>
        <end position="195"/>
    </location>
</feature>
<evidence type="ECO:0000256" key="6">
    <source>
        <dbReference type="ARBA" id="ARBA00023136"/>
    </source>
</evidence>
<feature type="domain" description="RCK C-terminal" evidence="8">
    <location>
        <begin position="208"/>
        <end position="293"/>
    </location>
</feature>
<dbReference type="PROSITE" id="PS01271">
    <property type="entry name" value="NA_SULFATE"/>
    <property type="match status" value="1"/>
</dbReference>
<dbReference type="InterPro" id="IPR051679">
    <property type="entry name" value="DASS-Related_Transporters"/>
</dbReference>
<protein>
    <submittedName>
        <fullName evidence="9">Di/tricarboxylate transporter</fullName>
    </submittedName>
</protein>
<evidence type="ECO:0000259" key="8">
    <source>
        <dbReference type="PROSITE" id="PS51202"/>
    </source>
</evidence>
<keyword evidence="3 7" id="KW-0812">Transmembrane</keyword>
<dbReference type="InterPro" id="IPR036721">
    <property type="entry name" value="RCK_C_sf"/>
</dbReference>
<dbReference type="PANTHER" id="PTHR43652">
    <property type="entry name" value="BASIC AMINO ACID ANTIPORTER YFCC-RELATED"/>
    <property type="match status" value="1"/>
</dbReference>
<dbReference type="PROSITE" id="PS51202">
    <property type="entry name" value="RCK_C"/>
    <property type="match status" value="2"/>
</dbReference>
<keyword evidence="2" id="KW-0813">Transport</keyword>
<dbReference type="GO" id="GO:0005886">
    <property type="term" value="C:plasma membrane"/>
    <property type="evidence" value="ECO:0007669"/>
    <property type="project" value="TreeGrafter"/>
</dbReference>
<feature type="transmembrane region" description="Helical" evidence="7">
    <location>
        <begin position="6"/>
        <end position="21"/>
    </location>
</feature>
<dbReference type="CDD" id="cd01115">
    <property type="entry name" value="SLC13_permease"/>
    <property type="match status" value="1"/>
</dbReference>
<feature type="transmembrane region" description="Helical" evidence="7">
    <location>
        <begin position="133"/>
        <end position="152"/>
    </location>
</feature>
<feature type="transmembrane region" description="Helical" evidence="7">
    <location>
        <begin position="28"/>
        <end position="46"/>
    </location>
</feature>
<name>A0A4R3LYU4_9HYPH</name>
<dbReference type="InterPro" id="IPR031312">
    <property type="entry name" value="Na/sul_symport_CS"/>
</dbReference>
<reference evidence="9 10" key="1">
    <citation type="submission" date="2019-03" db="EMBL/GenBank/DDBJ databases">
        <title>Genomic Encyclopedia of Type Strains, Phase IV (KMG-IV): sequencing the most valuable type-strain genomes for metagenomic binning, comparative biology and taxonomic classification.</title>
        <authorList>
            <person name="Goeker M."/>
        </authorList>
    </citation>
    <scope>NUCLEOTIDE SEQUENCE [LARGE SCALE GENOMIC DNA]</scope>
    <source>
        <strain evidence="9 10">DSM 19345</strain>
    </source>
</reference>
<dbReference type="Pfam" id="PF02080">
    <property type="entry name" value="TrkA_C"/>
    <property type="match status" value="2"/>
</dbReference>
<evidence type="ECO:0000313" key="10">
    <source>
        <dbReference type="Proteomes" id="UP000295678"/>
    </source>
</evidence>
<dbReference type="GO" id="GO:0006813">
    <property type="term" value="P:potassium ion transport"/>
    <property type="evidence" value="ECO:0007669"/>
    <property type="project" value="InterPro"/>
</dbReference>
<feature type="transmembrane region" description="Helical" evidence="7">
    <location>
        <begin position="471"/>
        <end position="496"/>
    </location>
</feature>
<dbReference type="Gene3D" id="3.30.70.1450">
    <property type="entry name" value="Regulator of K+ conductance, C-terminal domain"/>
    <property type="match status" value="2"/>
</dbReference>
<feature type="transmembrane region" description="Helical" evidence="7">
    <location>
        <begin position="531"/>
        <end position="549"/>
    </location>
</feature>
<dbReference type="InterPro" id="IPR006037">
    <property type="entry name" value="RCK_C"/>
</dbReference>
<keyword evidence="4" id="KW-0677">Repeat</keyword>
<sequence>MNVDQIVVFAIFFGVFALLIYGRWRYDLVALGALFTGLLAGVVPVSKAFAGFGHPATMIVAMVLVVSRGLMNSGAVHHIARLVADGTQSVSRHILLLGGVGAALSTVMNNVAALAMLMPVDIESAHKAGRSPAVSLMPLSFATILGGMVTMIGTPPNIIIAQFSRDAGGTAFGFFSFAPVGLACAIAGLVFIALIGWRLIPKQRAAVNSPQALLDMKGYTAEVVVGEESPIVGKMMPELDEVAAEAGVVVAGLVRRGKRLAGRARRAKVRAGDILVLEASPAAIDRFVGSLKLGYIGEDRHRREAGADLSLSEVVVPRGSRLDGRSADEARLLSSYGITLLGISRQGKPSRERVRRIPIQGGDVLLLLGPPDRLAEVSARLGTLTLADRGLTVTRHGRAWLAVGLFAAAVVLASTGLVPLAVALIGVVVAYAVTDIVPPRQLYESIDWPVVVLLGALIPLGTALEETGGTALLASGLVGLSAGFPAWVAVMILLAATMSLSDVLNNNATALVAAPVAIEVARALDARPDAFLMAVAVGASCAFLTPIGHQNNTLVMGPGGYSFGDYWRMGLPLELMVVAVGLPAILIVWPL</sequence>
<accession>A0A4R3LYU4</accession>
<keyword evidence="6 7" id="KW-0472">Membrane</keyword>
<feature type="transmembrane region" description="Helical" evidence="7">
    <location>
        <begin position="52"/>
        <end position="71"/>
    </location>
</feature>
<comment type="subcellular location">
    <subcellularLocation>
        <location evidence="1">Membrane</location>
        <topology evidence="1">Multi-pass membrane protein</topology>
    </subcellularLocation>
</comment>
<dbReference type="GO" id="GO:0008324">
    <property type="term" value="F:monoatomic cation transmembrane transporter activity"/>
    <property type="evidence" value="ECO:0007669"/>
    <property type="project" value="InterPro"/>
</dbReference>
<evidence type="ECO:0000256" key="7">
    <source>
        <dbReference type="SAM" id="Phobius"/>
    </source>
</evidence>
<keyword evidence="5 7" id="KW-1133">Transmembrane helix</keyword>
<feature type="transmembrane region" description="Helical" evidence="7">
    <location>
        <begin position="445"/>
        <end position="464"/>
    </location>
</feature>
<evidence type="ECO:0000256" key="5">
    <source>
        <dbReference type="ARBA" id="ARBA00022989"/>
    </source>
</evidence>
<feature type="domain" description="RCK C-terminal" evidence="8">
    <location>
        <begin position="298"/>
        <end position="383"/>
    </location>
</feature>
<comment type="caution">
    <text evidence="9">The sequence shown here is derived from an EMBL/GenBank/DDBJ whole genome shotgun (WGS) entry which is preliminary data.</text>
</comment>
<dbReference type="Proteomes" id="UP000295678">
    <property type="component" value="Unassembled WGS sequence"/>
</dbReference>
<evidence type="ECO:0000256" key="2">
    <source>
        <dbReference type="ARBA" id="ARBA00022448"/>
    </source>
</evidence>
<dbReference type="OrthoDB" id="9809303at2"/>
<proteinExistence type="predicted"/>
<evidence type="ECO:0000256" key="4">
    <source>
        <dbReference type="ARBA" id="ARBA00022737"/>
    </source>
</evidence>
<dbReference type="SUPFAM" id="SSF116726">
    <property type="entry name" value="TrkA C-terminal domain-like"/>
    <property type="match status" value="2"/>
</dbReference>
<keyword evidence="10" id="KW-1185">Reference proteome</keyword>
<evidence type="ECO:0000256" key="1">
    <source>
        <dbReference type="ARBA" id="ARBA00004141"/>
    </source>
</evidence>
<dbReference type="InterPro" id="IPR004680">
    <property type="entry name" value="Cit_transptr-like_dom"/>
</dbReference>
<dbReference type="Pfam" id="PF03600">
    <property type="entry name" value="CitMHS"/>
    <property type="match status" value="1"/>
</dbReference>
<evidence type="ECO:0000313" key="9">
    <source>
        <dbReference type="EMBL" id="TCT05880.1"/>
    </source>
</evidence>
<gene>
    <name evidence="9" type="ORF">EDC22_11250</name>
</gene>